<dbReference type="EMBL" id="JACRTB010000005">
    <property type="protein sequence ID" value="MBC8575535.1"/>
    <property type="molecule type" value="Genomic_DNA"/>
</dbReference>
<dbReference type="InterPro" id="IPR019644">
    <property type="entry name" value="DUF2508"/>
</dbReference>
<dbReference type="RefSeq" id="WP_262399159.1">
    <property type="nucleotide sequence ID" value="NZ_JACRTB010000005.1"/>
</dbReference>
<protein>
    <submittedName>
        <fullName evidence="1">DUF2508 family protein</fullName>
    </submittedName>
</protein>
<dbReference type="Pfam" id="PF10704">
    <property type="entry name" value="DUF2508"/>
    <property type="match status" value="1"/>
</dbReference>
<evidence type="ECO:0000313" key="1">
    <source>
        <dbReference type="EMBL" id="MBC8575535.1"/>
    </source>
</evidence>
<name>A0ABR7NGM2_9FIRM</name>
<keyword evidence="2" id="KW-1185">Reference proteome</keyword>
<gene>
    <name evidence="1" type="ORF">H8717_03785</name>
</gene>
<dbReference type="Proteomes" id="UP000658131">
    <property type="component" value="Unassembled WGS sequence"/>
</dbReference>
<evidence type="ECO:0000313" key="2">
    <source>
        <dbReference type="Proteomes" id="UP000658131"/>
    </source>
</evidence>
<organism evidence="1 2">
    <name type="scientific">Yanshouia hominis</name>
    <dbReference type="NCBI Taxonomy" id="2763673"/>
    <lineage>
        <taxon>Bacteria</taxon>
        <taxon>Bacillati</taxon>
        <taxon>Bacillota</taxon>
        <taxon>Clostridia</taxon>
        <taxon>Eubacteriales</taxon>
        <taxon>Oscillospiraceae</taxon>
        <taxon>Yanshouia</taxon>
    </lineage>
</organism>
<sequence>MLLRRETAPAVDKGAQMRKEWMAELKRLQARLEQNERYFNMICDFDMTEANIHERNALQMRYRYYLNKIREYDRTHRQPERESTALMMVP</sequence>
<reference evidence="1 2" key="1">
    <citation type="submission" date="2020-08" db="EMBL/GenBank/DDBJ databases">
        <title>Genome public.</title>
        <authorList>
            <person name="Liu C."/>
            <person name="Sun Q."/>
        </authorList>
    </citation>
    <scope>NUCLEOTIDE SEQUENCE [LARGE SCALE GENOMIC DNA]</scope>
    <source>
        <strain evidence="1 2">BX1</strain>
    </source>
</reference>
<comment type="caution">
    <text evidence="1">The sequence shown here is derived from an EMBL/GenBank/DDBJ whole genome shotgun (WGS) entry which is preliminary data.</text>
</comment>
<accession>A0ABR7NGM2</accession>
<proteinExistence type="predicted"/>